<dbReference type="Proteomes" id="UP001589698">
    <property type="component" value="Unassembled WGS sequence"/>
</dbReference>
<dbReference type="Pfam" id="PF00534">
    <property type="entry name" value="Glycos_transf_1"/>
    <property type="match status" value="1"/>
</dbReference>
<dbReference type="InterPro" id="IPR001296">
    <property type="entry name" value="Glyco_trans_1"/>
</dbReference>
<feature type="domain" description="Glycosyltransferase subfamily 4-like N-terminal" evidence="5">
    <location>
        <begin position="23"/>
        <end position="179"/>
    </location>
</feature>
<evidence type="ECO:0000313" key="6">
    <source>
        <dbReference type="EMBL" id="MFC0224796.1"/>
    </source>
</evidence>
<accession>A0ABV6E731</accession>
<dbReference type="Pfam" id="PF13439">
    <property type="entry name" value="Glyco_transf_4"/>
    <property type="match status" value="1"/>
</dbReference>
<name>A0ABV6E731_9ACTN</name>
<evidence type="ECO:0000256" key="3">
    <source>
        <dbReference type="ARBA" id="ARBA00022679"/>
    </source>
</evidence>
<keyword evidence="7" id="KW-1185">Reference proteome</keyword>
<dbReference type="PANTHER" id="PTHR12526">
    <property type="entry name" value="GLYCOSYLTRANSFERASE"/>
    <property type="match status" value="1"/>
</dbReference>
<dbReference type="SUPFAM" id="SSF53756">
    <property type="entry name" value="UDP-Glycosyltransferase/glycogen phosphorylase"/>
    <property type="match status" value="1"/>
</dbReference>
<feature type="domain" description="Glycosyl transferase family 1" evidence="4">
    <location>
        <begin position="193"/>
        <end position="347"/>
    </location>
</feature>
<dbReference type="EMBL" id="JBHLXH010000003">
    <property type="protein sequence ID" value="MFC0224796.1"/>
    <property type="molecule type" value="Genomic_DNA"/>
</dbReference>
<comment type="similarity">
    <text evidence="1">Belongs to the glycosyltransferase group 1 family. Glycosyltransferase 4 subfamily.</text>
</comment>
<gene>
    <name evidence="6" type="ORF">ACFFJG_20065</name>
</gene>
<reference evidence="6 7" key="1">
    <citation type="submission" date="2024-09" db="EMBL/GenBank/DDBJ databases">
        <authorList>
            <person name="Sun Q."/>
            <person name="Mori K."/>
        </authorList>
    </citation>
    <scope>NUCLEOTIDE SEQUENCE [LARGE SCALE GENOMIC DNA]</scope>
    <source>
        <strain evidence="6 7">CCM 8654</strain>
    </source>
</reference>
<comment type="caution">
    <text evidence="6">The sequence shown here is derived from an EMBL/GenBank/DDBJ whole genome shotgun (WGS) entry which is preliminary data.</text>
</comment>
<dbReference type="EC" id="2.4.-.-" evidence="6"/>
<sequence>MTRPGTLRIAFLSWRDTTHPDGGGSEVFVESVGRELVRRGHEVTLLCARHPGAARREVRDGVRLRRLGGRLSVYPWGLAWLVRHRHDVDVVVDVVNGLPFATPLVRRRGVVALVHHVHAEQWRIIYPGLAGRVGWFVESRAVPLLYRGRSFLTVSEASRRDLAALGVPAERTTVVRNGLAAAPPEHPPAESPTPRLVVLSRLVPHKQIEHAFTVVRRLADDLPGLHLDVVGDGWWRAELEAAAAAEGVTDRVTFHGHVDTARRDELVARAWVMLMPSVKEGWCLAITEAGAQGTPSIAYASAGGVTESIRDGESGRLVEDLDAMVAVTRELLQAPEQRRALGASARQLAAGLTWEACAERAEQVLRSAAGARGDQSP</sequence>
<dbReference type="Gene3D" id="3.40.50.2000">
    <property type="entry name" value="Glycogen Phosphorylase B"/>
    <property type="match status" value="2"/>
</dbReference>
<evidence type="ECO:0000313" key="7">
    <source>
        <dbReference type="Proteomes" id="UP001589698"/>
    </source>
</evidence>
<keyword evidence="2 6" id="KW-0328">Glycosyltransferase</keyword>
<evidence type="ECO:0000256" key="1">
    <source>
        <dbReference type="ARBA" id="ARBA00009481"/>
    </source>
</evidence>
<evidence type="ECO:0000256" key="2">
    <source>
        <dbReference type="ARBA" id="ARBA00022676"/>
    </source>
</evidence>
<evidence type="ECO:0000259" key="5">
    <source>
        <dbReference type="Pfam" id="PF13439"/>
    </source>
</evidence>
<proteinExistence type="inferred from homology"/>
<dbReference type="GO" id="GO:0016757">
    <property type="term" value="F:glycosyltransferase activity"/>
    <property type="evidence" value="ECO:0007669"/>
    <property type="project" value="UniProtKB-KW"/>
</dbReference>
<dbReference type="CDD" id="cd03801">
    <property type="entry name" value="GT4_PimA-like"/>
    <property type="match status" value="1"/>
</dbReference>
<keyword evidence="3 6" id="KW-0808">Transferase</keyword>
<dbReference type="RefSeq" id="WP_378520574.1">
    <property type="nucleotide sequence ID" value="NZ_CBCSDI010000001.1"/>
</dbReference>
<organism evidence="6 7">
    <name type="scientific">Nocardioides zeicaulis</name>
    <dbReference type="NCBI Taxonomy" id="1776857"/>
    <lineage>
        <taxon>Bacteria</taxon>
        <taxon>Bacillati</taxon>
        <taxon>Actinomycetota</taxon>
        <taxon>Actinomycetes</taxon>
        <taxon>Propionibacteriales</taxon>
        <taxon>Nocardioidaceae</taxon>
        <taxon>Nocardioides</taxon>
    </lineage>
</organism>
<dbReference type="InterPro" id="IPR028098">
    <property type="entry name" value="Glyco_trans_4-like_N"/>
</dbReference>
<evidence type="ECO:0000259" key="4">
    <source>
        <dbReference type="Pfam" id="PF00534"/>
    </source>
</evidence>
<dbReference type="PANTHER" id="PTHR12526:SF640">
    <property type="entry name" value="COLANIC ACID BIOSYNTHESIS GLYCOSYLTRANSFERASE WCAL-RELATED"/>
    <property type="match status" value="1"/>
</dbReference>
<protein>
    <submittedName>
        <fullName evidence="6">Glycosyltransferase family 4 protein</fullName>
        <ecNumber evidence="6">2.4.-.-</ecNumber>
    </submittedName>
</protein>